<keyword evidence="3 5" id="KW-0238">DNA-binding</keyword>
<feature type="compositionally biased region" description="Basic and acidic residues" evidence="6">
    <location>
        <begin position="404"/>
        <end position="421"/>
    </location>
</feature>
<gene>
    <name evidence="8" type="ORF">GORHZ_119_00320</name>
</gene>
<dbReference type="AlphaFoldDB" id="K6VVJ4"/>
<evidence type="ECO:0000313" key="9">
    <source>
        <dbReference type="Proteomes" id="UP000008363"/>
    </source>
</evidence>
<dbReference type="GO" id="GO:0003700">
    <property type="term" value="F:DNA-binding transcription factor activity"/>
    <property type="evidence" value="ECO:0007669"/>
    <property type="project" value="TreeGrafter"/>
</dbReference>
<evidence type="ECO:0000256" key="5">
    <source>
        <dbReference type="PROSITE-ProRule" id="PRU00335"/>
    </source>
</evidence>
<dbReference type="FunFam" id="1.10.10.60:FF:000141">
    <property type="entry name" value="TetR family transcriptional regulator"/>
    <property type="match status" value="1"/>
</dbReference>
<keyword evidence="4" id="KW-0804">Transcription</keyword>
<feature type="DNA-binding region" description="H-T-H motif" evidence="5">
    <location>
        <begin position="41"/>
        <end position="60"/>
    </location>
</feature>
<feature type="domain" description="HTH tetR-type" evidence="7">
    <location>
        <begin position="218"/>
        <end position="278"/>
    </location>
</feature>
<feature type="DNA-binding region" description="H-T-H motif" evidence="5">
    <location>
        <begin position="241"/>
        <end position="260"/>
    </location>
</feature>
<reference evidence="8 9" key="1">
    <citation type="submission" date="2012-08" db="EMBL/GenBank/DDBJ databases">
        <title>Whole genome shotgun sequence of Gordonia rhizosphera NBRC 16068.</title>
        <authorList>
            <person name="Takarada H."/>
            <person name="Isaki S."/>
            <person name="Hosoyama A."/>
            <person name="Tsuchikane K."/>
            <person name="Katsumata H."/>
            <person name="Baba S."/>
            <person name="Ohji S."/>
            <person name="Yamazaki S."/>
            <person name="Fujita N."/>
        </authorList>
    </citation>
    <scope>NUCLEOTIDE SEQUENCE [LARGE SCALE GENOMIC DNA]</scope>
    <source>
        <strain evidence="8 9">NBRC 16068</strain>
    </source>
</reference>
<keyword evidence="2" id="KW-0805">Transcription regulation</keyword>
<dbReference type="PROSITE" id="PS50977">
    <property type="entry name" value="HTH_TETR_2"/>
    <property type="match status" value="2"/>
</dbReference>
<dbReference type="Proteomes" id="UP000008363">
    <property type="component" value="Unassembled WGS sequence"/>
</dbReference>
<dbReference type="eggNOG" id="COG1309">
    <property type="taxonomic scope" value="Bacteria"/>
</dbReference>
<evidence type="ECO:0000256" key="2">
    <source>
        <dbReference type="ARBA" id="ARBA00023015"/>
    </source>
</evidence>
<evidence type="ECO:0000256" key="1">
    <source>
        <dbReference type="ARBA" id="ARBA00022491"/>
    </source>
</evidence>
<keyword evidence="1" id="KW-0678">Repressor</keyword>
<dbReference type="PRINTS" id="PR00455">
    <property type="entry name" value="HTHTETR"/>
</dbReference>
<organism evidence="8 9">
    <name type="scientific">Gordonia rhizosphera NBRC 16068</name>
    <dbReference type="NCBI Taxonomy" id="1108045"/>
    <lineage>
        <taxon>Bacteria</taxon>
        <taxon>Bacillati</taxon>
        <taxon>Actinomycetota</taxon>
        <taxon>Actinomycetes</taxon>
        <taxon>Mycobacteriales</taxon>
        <taxon>Gordoniaceae</taxon>
        <taxon>Gordonia</taxon>
    </lineage>
</organism>
<dbReference type="EMBL" id="BAHC01000119">
    <property type="protein sequence ID" value="GAB90905.1"/>
    <property type="molecule type" value="Genomic_DNA"/>
</dbReference>
<evidence type="ECO:0000256" key="6">
    <source>
        <dbReference type="SAM" id="MobiDB-lite"/>
    </source>
</evidence>
<evidence type="ECO:0000259" key="7">
    <source>
        <dbReference type="PROSITE" id="PS50977"/>
    </source>
</evidence>
<keyword evidence="9" id="KW-1185">Reference proteome</keyword>
<dbReference type="Pfam" id="PF00440">
    <property type="entry name" value="TetR_N"/>
    <property type="match status" value="2"/>
</dbReference>
<dbReference type="STRING" id="1108045.GORHZ_119_00320"/>
<dbReference type="GO" id="GO:0000976">
    <property type="term" value="F:transcription cis-regulatory region binding"/>
    <property type="evidence" value="ECO:0007669"/>
    <property type="project" value="TreeGrafter"/>
</dbReference>
<dbReference type="RefSeq" id="WP_006334079.1">
    <property type="nucleotide sequence ID" value="NZ_BAHC01000119.1"/>
</dbReference>
<dbReference type="InterPro" id="IPR009057">
    <property type="entry name" value="Homeodomain-like_sf"/>
</dbReference>
<dbReference type="Gene3D" id="1.10.10.60">
    <property type="entry name" value="Homeodomain-like"/>
    <property type="match status" value="1"/>
</dbReference>
<dbReference type="SUPFAM" id="SSF46689">
    <property type="entry name" value="Homeodomain-like"/>
    <property type="match status" value="2"/>
</dbReference>
<accession>K6VVJ4</accession>
<feature type="region of interest" description="Disordered" evidence="6">
    <location>
        <begin position="1"/>
        <end position="20"/>
    </location>
</feature>
<evidence type="ECO:0000313" key="8">
    <source>
        <dbReference type="EMBL" id="GAB90905.1"/>
    </source>
</evidence>
<name>K6VVJ4_9ACTN</name>
<sequence length="421" mass="45882">MRTSTPGGGSQERRSRPKDRRQRILAAAGELFAAKGYHDVGMSDIAAAVGIVPSALYRHYRSKHELLVEVLDTKVSKYEALLATLTAEGADDWSEIGGRVAEAALAAGAFDLVWSRDSGHLTADEMTRFVARVSEVARFVADSIVVGADEGCIPPRVTTWGIFSVIDWPGHRPLDVPPAMQKEYLVSAANAVVAAGRERFDSTTTDTGDPETTVLQPLSRREAVLDAAIRLFAQRGYAAVSMDDIGEVVGIAGPSVYNYYPSKRDIIVRGVSRIFEGLWLHLGGLLNQFRGPENALAELVAMYSLMAYRHWDLVTVSLSFGALIDGPAGDEVARNYSEYVAEWRRLLMMVRPELDPMEAQALVDLAIAVINGVVRVPSVRSPALPDYARHLATAVLWSTPPRAGDTRSPDPAEKRPTRLDS</sequence>
<protein>
    <submittedName>
        <fullName evidence="8">Putative TetR family transcriptional regulator</fullName>
    </submittedName>
</protein>
<feature type="region of interest" description="Disordered" evidence="6">
    <location>
        <begin position="399"/>
        <end position="421"/>
    </location>
</feature>
<proteinExistence type="predicted"/>
<evidence type="ECO:0000256" key="3">
    <source>
        <dbReference type="ARBA" id="ARBA00023125"/>
    </source>
</evidence>
<feature type="domain" description="HTH tetR-type" evidence="7">
    <location>
        <begin position="18"/>
        <end position="78"/>
    </location>
</feature>
<dbReference type="InterPro" id="IPR001647">
    <property type="entry name" value="HTH_TetR"/>
</dbReference>
<comment type="caution">
    <text evidence="8">The sequence shown here is derived from an EMBL/GenBank/DDBJ whole genome shotgun (WGS) entry which is preliminary data.</text>
</comment>
<feature type="compositionally biased region" description="Gly residues" evidence="6">
    <location>
        <begin position="1"/>
        <end position="10"/>
    </location>
</feature>
<dbReference type="PANTHER" id="PTHR30055">
    <property type="entry name" value="HTH-TYPE TRANSCRIPTIONAL REGULATOR RUTR"/>
    <property type="match status" value="1"/>
</dbReference>
<dbReference type="PANTHER" id="PTHR30055:SF175">
    <property type="entry name" value="HTH-TYPE TRANSCRIPTIONAL REPRESSOR KSTR2"/>
    <property type="match status" value="1"/>
</dbReference>
<dbReference type="Gene3D" id="1.10.357.10">
    <property type="entry name" value="Tetracycline Repressor, domain 2"/>
    <property type="match status" value="2"/>
</dbReference>
<evidence type="ECO:0000256" key="4">
    <source>
        <dbReference type="ARBA" id="ARBA00023163"/>
    </source>
</evidence>
<dbReference type="GO" id="GO:0045892">
    <property type="term" value="P:negative regulation of DNA-templated transcription"/>
    <property type="evidence" value="ECO:0007669"/>
    <property type="project" value="UniProtKB-ARBA"/>
</dbReference>
<dbReference type="InterPro" id="IPR050109">
    <property type="entry name" value="HTH-type_TetR-like_transc_reg"/>
</dbReference>